<protein>
    <submittedName>
        <fullName evidence="1">Uncharacterized protein</fullName>
    </submittedName>
</protein>
<comment type="caution">
    <text evidence="1">The sequence shown here is derived from an EMBL/GenBank/DDBJ whole genome shotgun (WGS) entry which is preliminary data.</text>
</comment>
<keyword evidence="2" id="KW-1185">Reference proteome</keyword>
<dbReference type="EMBL" id="JBCGDC010000007">
    <property type="protein sequence ID" value="MFB6392279.1"/>
    <property type="molecule type" value="Genomic_DNA"/>
</dbReference>
<evidence type="ECO:0000313" key="2">
    <source>
        <dbReference type="Proteomes" id="UP001582793"/>
    </source>
</evidence>
<name>A0ABV5CJU4_9ACTN</name>
<gene>
    <name evidence="1" type="ORF">AAFH96_04055</name>
</gene>
<sequence>MTVRQAHDALGAAGLAGLVGKLIGATRDRARTSHPPGADNPPR</sequence>
<proteinExistence type="predicted"/>
<reference evidence="1 2" key="1">
    <citation type="submission" date="2024-04" db="EMBL/GenBank/DDBJ databases">
        <title>Polymorphospora sp. isolated from Baiyangdian Lake in Xiong'an New Area.</title>
        <authorList>
            <person name="Zhang X."/>
            <person name="Liu J."/>
        </authorList>
    </citation>
    <scope>NUCLEOTIDE SEQUENCE [LARGE SCALE GENOMIC DNA]</scope>
    <source>
        <strain evidence="1 2">2-325</strain>
    </source>
</reference>
<dbReference type="Proteomes" id="UP001582793">
    <property type="component" value="Unassembled WGS sequence"/>
</dbReference>
<evidence type="ECO:0000313" key="1">
    <source>
        <dbReference type="EMBL" id="MFB6392279.1"/>
    </source>
</evidence>
<organism evidence="1 2">
    <name type="scientific">Polymorphospora lycopeni</name>
    <dbReference type="NCBI Taxonomy" id="3140240"/>
    <lineage>
        <taxon>Bacteria</taxon>
        <taxon>Bacillati</taxon>
        <taxon>Actinomycetota</taxon>
        <taxon>Actinomycetes</taxon>
        <taxon>Micromonosporales</taxon>
        <taxon>Micromonosporaceae</taxon>
        <taxon>Polymorphospora</taxon>
    </lineage>
</organism>
<accession>A0ABV5CJU4</accession>